<keyword evidence="6 7" id="KW-0472">Membrane</keyword>
<evidence type="ECO:0000313" key="9">
    <source>
        <dbReference type="Proteomes" id="UP000681967"/>
    </source>
</evidence>
<evidence type="ECO:0000256" key="1">
    <source>
        <dbReference type="ARBA" id="ARBA00004141"/>
    </source>
</evidence>
<comment type="caution">
    <text evidence="8">The sequence shown here is derived from an EMBL/GenBank/DDBJ whole genome shotgun (WGS) entry which is preliminary data.</text>
</comment>
<gene>
    <name evidence="8" type="ORF">BYL167_LOCUS56510</name>
</gene>
<evidence type="ECO:0000256" key="5">
    <source>
        <dbReference type="ARBA" id="ARBA00022989"/>
    </source>
</evidence>
<comment type="similarity">
    <text evidence="2">Belongs to the TMEM19 family.</text>
</comment>
<sequence>MDISIFKIIRSFCLVLFIAIFEYKRGSFTYSGVLIGFILCLIIAYSNIVFLFVMVAFILSTSFATRYKFDIKQSKINENDHQIERKKYKKTARSHIQVLCNGAIACLYAIGYCCKTNYSGLSLPIDNKHESSIYTIGFIFTTACCCGDTL</sequence>
<keyword evidence="4 7" id="KW-0812">Transmembrane</keyword>
<name>A0A8S3E6J0_9BILA</name>
<evidence type="ECO:0000256" key="2">
    <source>
        <dbReference type="ARBA" id="ARBA00009012"/>
    </source>
</evidence>
<evidence type="ECO:0000256" key="4">
    <source>
        <dbReference type="ARBA" id="ARBA00022692"/>
    </source>
</evidence>
<proteinExistence type="inferred from homology"/>
<dbReference type="PANTHER" id="PTHR13353:SF5">
    <property type="entry name" value="TRANSMEMBRANE PROTEIN 19"/>
    <property type="match status" value="1"/>
</dbReference>
<protein>
    <recommendedName>
        <fullName evidence="3">Transmembrane protein 19</fullName>
    </recommendedName>
</protein>
<evidence type="ECO:0000256" key="3">
    <source>
        <dbReference type="ARBA" id="ARBA00014258"/>
    </source>
</evidence>
<feature type="non-terminal residue" evidence="8">
    <location>
        <position position="150"/>
    </location>
</feature>
<feature type="non-terminal residue" evidence="8">
    <location>
        <position position="1"/>
    </location>
</feature>
<dbReference type="InterPro" id="IPR002794">
    <property type="entry name" value="DUF92_TMEM19"/>
</dbReference>
<dbReference type="PANTHER" id="PTHR13353">
    <property type="entry name" value="TRANSMEMBRANE PROTEIN 19"/>
    <property type="match status" value="1"/>
</dbReference>
<dbReference type="Pfam" id="PF01940">
    <property type="entry name" value="DUF92"/>
    <property type="match status" value="1"/>
</dbReference>
<evidence type="ECO:0000313" key="8">
    <source>
        <dbReference type="EMBL" id="CAF5037173.1"/>
    </source>
</evidence>
<dbReference type="GO" id="GO:0016020">
    <property type="term" value="C:membrane"/>
    <property type="evidence" value="ECO:0007669"/>
    <property type="project" value="UniProtKB-SubCell"/>
</dbReference>
<reference evidence="8" key="1">
    <citation type="submission" date="2021-02" db="EMBL/GenBank/DDBJ databases">
        <authorList>
            <person name="Nowell W R."/>
        </authorList>
    </citation>
    <scope>NUCLEOTIDE SEQUENCE</scope>
</reference>
<dbReference type="AlphaFoldDB" id="A0A8S3E6J0"/>
<accession>A0A8S3E6J0</accession>
<dbReference type="Proteomes" id="UP000681967">
    <property type="component" value="Unassembled WGS sequence"/>
</dbReference>
<keyword evidence="5 7" id="KW-1133">Transmembrane helix</keyword>
<evidence type="ECO:0000256" key="7">
    <source>
        <dbReference type="SAM" id="Phobius"/>
    </source>
</evidence>
<comment type="subcellular location">
    <subcellularLocation>
        <location evidence="1">Membrane</location>
        <topology evidence="1">Multi-pass membrane protein</topology>
    </subcellularLocation>
</comment>
<organism evidence="8 9">
    <name type="scientific">Rotaria magnacalcarata</name>
    <dbReference type="NCBI Taxonomy" id="392030"/>
    <lineage>
        <taxon>Eukaryota</taxon>
        <taxon>Metazoa</taxon>
        <taxon>Spiralia</taxon>
        <taxon>Gnathifera</taxon>
        <taxon>Rotifera</taxon>
        <taxon>Eurotatoria</taxon>
        <taxon>Bdelloidea</taxon>
        <taxon>Philodinida</taxon>
        <taxon>Philodinidae</taxon>
        <taxon>Rotaria</taxon>
    </lineage>
</organism>
<dbReference type="EMBL" id="CAJOBH010223171">
    <property type="protein sequence ID" value="CAF5037173.1"/>
    <property type="molecule type" value="Genomic_DNA"/>
</dbReference>
<feature type="transmembrane region" description="Helical" evidence="7">
    <location>
        <begin position="33"/>
        <end position="59"/>
    </location>
</feature>
<evidence type="ECO:0000256" key="6">
    <source>
        <dbReference type="ARBA" id="ARBA00023136"/>
    </source>
</evidence>
<feature type="transmembrane region" description="Helical" evidence="7">
    <location>
        <begin position="5"/>
        <end position="21"/>
    </location>
</feature>